<accession>A0A4Y2G5D8</accession>
<keyword evidence="3" id="KW-1185">Reference proteome</keyword>
<feature type="region of interest" description="Disordered" evidence="1">
    <location>
        <begin position="72"/>
        <end position="91"/>
    </location>
</feature>
<dbReference type="Proteomes" id="UP000499080">
    <property type="component" value="Unassembled WGS sequence"/>
</dbReference>
<evidence type="ECO:0000313" key="3">
    <source>
        <dbReference type="Proteomes" id="UP000499080"/>
    </source>
</evidence>
<sequence length="91" mass="10604">MLLLYVDCYGCGEVSDTLHYTTRCPITTSFHHTKSTQDLDTVWWNRVMKNKLSRIKTRNLVRFLLDNDSLLSPDPDSEEFLNHHPSSTHLP</sequence>
<gene>
    <name evidence="2" type="ORF">AVEN_5206_1</name>
</gene>
<evidence type="ECO:0000256" key="1">
    <source>
        <dbReference type="SAM" id="MobiDB-lite"/>
    </source>
</evidence>
<dbReference type="EMBL" id="BGPR01001194">
    <property type="protein sequence ID" value="GBM47828.1"/>
    <property type="molecule type" value="Genomic_DNA"/>
</dbReference>
<evidence type="ECO:0000313" key="2">
    <source>
        <dbReference type="EMBL" id="GBM47828.1"/>
    </source>
</evidence>
<name>A0A4Y2G5D8_ARAVE</name>
<comment type="caution">
    <text evidence="2">The sequence shown here is derived from an EMBL/GenBank/DDBJ whole genome shotgun (WGS) entry which is preliminary data.</text>
</comment>
<dbReference type="AlphaFoldDB" id="A0A4Y2G5D8"/>
<organism evidence="2 3">
    <name type="scientific">Araneus ventricosus</name>
    <name type="common">Orbweaver spider</name>
    <name type="synonym">Epeira ventricosa</name>
    <dbReference type="NCBI Taxonomy" id="182803"/>
    <lineage>
        <taxon>Eukaryota</taxon>
        <taxon>Metazoa</taxon>
        <taxon>Ecdysozoa</taxon>
        <taxon>Arthropoda</taxon>
        <taxon>Chelicerata</taxon>
        <taxon>Arachnida</taxon>
        <taxon>Araneae</taxon>
        <taxon>Araneomorphae</taxon>
        <taxon>Entelegynae</taxon>
        <taxon>Araneoidea</taxon>
        <taxon>Araneidae</taxon>
        <taxon>Araneus</taxon>
    </lineage>
</organism>
<proteinExistence type="predicted"/>
<reference evidence="2 3" key="1">
    <citation type="journal article" date="2019" name="Sci. Rep.">
        <title>Orb-weaving spider Araneus ventricosus genome elucidates the spidroin gene catalogue.</title>
        <authorList>
            <person name="Kono N."/>
            <person name="Nakamura H."/>
            <person name="Ohtoshi R."/>
            <person name="Moran D.A.P."/>
            <person name="Shinohara A."/>
            <person name="Yoshida Y."/>
            <person name="Fujiwara M."/>
            <person name="Mori M."/>
            <person name="Tomita M."/>
            <person name="Arakawa K."/>
        </authorList>
    </citation>
    <scope>NUCLEOTIDE SEQUENCE [LARGE SCALE GENOMIC DNA]</scope>
</reference>
<protein>
    <submittedName>
        <fullName evidence="2">Uncharacterized protein</fullName>
    </submittedName>
</protein>